<keyword evidence="4" id="KW-1185">Reference proteome</keyword>
<evidence type="ECO:0000313" key="1">
    <source>
        <dbReference type="EMBL" id="PXX17375.1"/>
    </source>
</evidence>
<dbReference type="Proteomes" id="UP000247515">
    <property type="component" value="Unassembled WGS sequence"/>
</dbReference>
<dbReference type="Pfam" id="PF05488">
    <property type="entry name" value="PAAR_motif"/>
    <property type="match status" value="1"/>
</dbReference>
<comment type="caution">
    <text evidence="2">The sequence shown here is derived from an EMBL/GenBank/DDBJ whole genome shotgun (WGS) entry which is preliminary data.</text>
</comment>
<dbReference type="OrthoDB" id="8594232at2"/>
<dbReference type="EMBL" id="QJJV01000006">
    <property type="protein sequence ID" value="PXX17375.1"/>
    <property type="molecule type" value="Genomic_DNA"/>
</dbReference>
<dbReference type="AlphaFoldDB" id="A0A1A5XCI6"/>
<sequence length="95" mass="10072">MTRKFILKDDKTDHNGVVMDGIEGSSYHGRPLAYIGAPVMCQTCSKQGVIVSDGGPHTMTVMGKVVALENDLCQCECQPQPKLVASMDTGTLAGS</sequence>
<dbReference type="Proteomes" id="UP000183529">
    <property type="component" value="Unassembled WGS sequence"/>
</dbReference>
<reference evidence="2 3" key="1">
    <citation type="submission" date="2016-10" db="EMBL/GenBank/DDBJ databases">
        <authorList>
            <person name="Varghese N."/>
            <person name="Submissions S."/>
        </authorList>
    </citation>
    <scope>NUCLEOTIDE SEQUENCE [LARGE SCALE GENOMIC DNA]</scope>
    <source>
        <strain evidence="2 3">LMG 22274</strain>
    </source>
</reference>
<evidence type="ECO:0000313" key="4">
    <source>
        <dbReference type="Proteomes" id="UP000247515"/>
    </source>
</evidence>
<evidence type="ECO:0000313" key="2">
    <source>
        <dbReference type="EMBL" id="SEJ22203.1"/>
    </source>
</evidence>
<reference evidence="1 4" key="2">
    <citation type="submission" date="2018-05" db="EMBL/GenBank/DDBJ databases">
        <title>Genomic Encyclopedia of Type Strains, Phase IV (KMG-V): Genome sequencing to study the core and pangenomes of soil and plant-associated prokaryotes.</title>
        <authorList>
            <person name="Whitman W."/>
        </authorList>
    </citation>
    <scope>NUCLEOTIDE SEQUENCE [LARGE SCALE GENOMIC DNA]</scope>
    <source>
        <strain evidence="1 4">SIr-6563</strain>
    </source>
</reference>
<organism evidence="2 3">
    <name type="scientific">Paraburkholderia tropica</name>
    <dbReference type="NCBI Taxonomy" id="92647"/>
    <lineage>
        <taxon>Bacteria</taxon>
        <taxon>Pseudomonadati</taxon>
        <taxon>Pseudomonadota</taxon>
        <taxon>Betaproteobacteria</taxon>
        <taxon>Burkholderiales</taxon>
        <taxon>Burkholderiaceae</taxon>
        <taxon>Paraburkholderia</taxon>
    </lineage>
</organism>
<dbReference type="InterPro" id="IPR008727">
    <property type="entry name" value="PAAR_motif"/>
</dbReference>
<accession>A0A1A5XCI6</accession>
<proteinExistence type="predicted"/>
<gene>
    <name evidence="1" type="ORF">C7400_10691</name>
    <name evidence="2" type="ORF">SAMN05216550_103214</name>
</gene>
<dbReference type="GeneID" id="61306094"/>
<evidence type="ECO:0000313" key="3">
    <source>
        <dbReference type="Proteomes" id="UP000183529"/>
    </source>
</evidence>
<name>A0A1A5XCI6_9BURK</name>
<protein>
    <submittedName>
        <fullName evidence="2">Zn-binding Pro-Ala-Ala-Arg (PAAR) domain-containing protein, incolved in TypeVI secretion</fullName>
    </submittedName>
    <submittedName>
        <fullName evidence="1">Zn-binding protein involved in type VI secretion</fullName>
    </submittedName>
</protein>
<dbReference type="CDD" id="cd14744">
    <property type="entry name" value="PAAR_CT_2"/>
    <property type="match status" value="1"/>
</dbReference>
<dbReference type="RefSeq" id="WP_065060899.1">
    <property type="nucleotide sequence ID" value="NZ_CADFGN010000001.1"/>
</dbReference>
<dbReference type="EMBL" id="FNZM01000003">
    <property type="protein sequence ID" value="SEJ22203.1"/>
    <property type="molecule type" value="Genomic_DNA"/>
</dbReference>